<name>A0ABS5ZS71_9PROT</name>
<comment type="caution">
    <text evidence="2">The sequence shown here is derived from an EMBL/GenBank/DDBJ whole genome shotgun (WGS) entry which is preliminary data.</text>
</comment>
<sequence length="81" mass="9099">MIVTIRNSRELGEAIRAERLKRKLRQVDLASMASVRQALISNLENGANSARADTFLKVLAALDMDLALVPRRKAEFNPTEY</sequence>
<dbReference type="CDD" id="cd00093">
    <property type="entry name" value="HTH_XRE"/>
    <property type="match status" value="1"/>
</dbReference>
<gene>
    <name evidence="2" type="ORF">HJG40_12170</name>
</gene>
<evidence type="ECO:0000259" key="1">
    <source>
        <dbReference type="PROSITE" id="PS50943"/>
    </source>
</evidence>
<accession>A0ABS5ZS71</accession>
<protein>
    <submittedName>
        <fullName evidence="2">Helix-turn-helix domain-containing protein</fullName>
    </submittedName>
</protein>
<dbReference type="EMBL" id="JABELD010000109">
    <property type="protein sequence ID" value="MBU2739523.1"/>
    <property type="molecule type" value="Genomic_DNA"/>
</dbReference>
<dbReference type="InterPro" id="IPR001387">
    <property type="entry name" value="Cro/C1-type_HTH"/>
</dbReference>
<reference evidence="2 3" key="1">
    <citation type="journal article" date="2021" name="ISME J.">
        <title>Genomic evolution of the class Acidithiobacillia: deep-branching Proteobacteria living in extreme acidic conditions.</title>
        <authorList>
            <person name="Moya-Beltran A."/>
            <person name="Beard S."/>
            <person name="Rojas-Villalobos C."/>
            <person name="Issotta F."/>
            <person name="Gallardo Y."/>
            <person name="Ulloa R."/>
            <person name="Giaveno A."/>
            <person name="Degli Esposti M."/>
            <person name="Johnson D.B."/>
            <person name="Quatrini R."/>
        </authorList>
    </citation>
    <scope>NUCLEOTIDE SEQUENCE [LARGE SCALE GENOMIC DNA]</scope>
    <source>
        <strain evidence="2 3">ATCC 19703</strain>
    </source>
</reference>
<keyword evidence="3" id="KW-1185">Reference proteome</keyword>
<feature type="domain" description="HTH cro/C1-type" evidence="1">
    <location>
        <begin position="15"/>
        <end position="69"/>
    </location>
</feature>
<dbReference type="Proteomes" id="UP001197028">
    <property type="component" value="Unassembled WGS sequence"/>
</dbReference>
<evidence type="ECO:0000313" key="2">
    <source>
        <dbReference type="EMBL" id="MBU2739523.1"/>
    </source>
</evidence>
<evidence type="ECO:0000313" key="3">
    <source>
        <dbReference type="Proteomes" id="UP001197028"/>
    </source>
</evidence>
<proteinExistence type="predicted"/>
<dbReference type="SUPFAM" id="SSF47413">
    <property type="entry name" value="lambda repressor-like DNA-binding domains"/>
    <property type="match status" value="1"/>
</dbReference>
<dbReference type="SMART" id="SM00530">
    <property type="entry name" value="HTH_XRE"/>
    <property type="match status" value="1"/>
</dbReference>
<dbReference type="RefSeq" id="WP_215864426.1">
    <property type="nucleotide sequence ID" value="NZ_JABELD010000109.1"/>
</dbReference>
<dbReference type="Pfam" id="PF01381">
    <property type="entry name" value="HTH_3"/>
    <property type="match status" value="1"/>
</dbReference>
<dbReference type="PROSITE" id="PS50943">
    <property type="entry name" value="HTH_CROC1"/>
    <property type="match status" value="1"/>
</dbReference>
<dbReference type="Gene3D" id="1.10.260.40">
    <property type="entry name" value="lambda repressor-like DNA-binding domains"/>
    <property type="match status" value="1"/>
</dbReference>
<dbReference type="InterPro" id="IPR010982">
    <property type="entry name" value="Lambda_DNA-bd_dom_sf"/>
</dbReference>
<organism evidence="2 3">
    <name type="scientific">Acidithiobacillus concretivorus</name>
    <dbReference type="NCBI Taxonomy" id="3063952"/>
    <lineage>
        <taxon>Bacteria</taxon>
        <taxon>Pseudomonadati</taxon>
        <taxon>Pseudomonadota</taxon>
        <taxon>Acidithiobacillia</taxon>
        <taxon>Acidithiobacillales</taxon>
        <taxon>Acidithiobacillaceae</taxon>
        <taxon>Acidithiobacillus</taxon>
    </lineage>
</organism>